<dbReference type="EMBL" id="CP000967">
    <property type="protein sequence ID" value="ACD58613.1"/>
    <property type="molecule type" value="Genomic_DNA"/>
</dbReference>
<name>A0A0K0GK85_XANOP</name>
<gene>
    <name evidence="1" type="ordered locus">PXO_05567</name>
</gene>
<accession>A0A0K0GK85</accession>
<dbReference type="KEGG" id="xop:PXO_05567"/>
<sequence length="57" mass="6349">MQAQAHRHPKKGNRAILARCGGMTNRLWTTATGWAAFSTGSRKLHTLEHCLAAPSWY</sequence>
<dbReference type="AlphaFoldDB" id="A0A0K0GK85"/>
<evidence type="ECO:0000313" key="2">
    <source>
        <dbReference type="Proteomes" id="UP000001740"/>
    </source>
</evidence>
<protein>
    <submittedName>
        <fullName evidence="1">Uncharacterized protein</fullName>
    </submittedName>
</protein>
<dbReference type="Proteomes" id="UP000001740">
    <property type="component" value="Chromosome"/>
</dbReference>
<organism evidence="1 2">
    <name type="scientific">Xanthomonas oryzae pv. oryzae (strain PXO99A)</name>
    <dbReference type="NCBI Taxonomy" id="360094"/>
    <lineage>
        <taxon>Bacteria</taxon>
        <taxon>Pseudomonadati</taxon>
        <taxon>Pseudomonadota</taxon>
        <taxon>Gammaproteobacteria</taxon>
        <taxon>Lysobacterales</taxon>
        <taxon>Lysobacteraceae</taxon>
        <taxon>Xanthomonas</taxon>
    </lineage>
</organism>
<evidence type="ECO:0000313" key="1">
    <source>
        <dbReference type="EMBL" id="ACD58613.1"/>
    </source>
</evidence>
<dbReference type="HOGENOM" id="CLU_2995628_0_0_6"/>
<reference evidence="1 2" key="1">
    <citation type="journal article" date="2008" name="BMC Genomics">
        <title>Genome sequence and rapid evolution of the rice pathogen Xanthomonas oryzae pv. oryzae PXO99A.</title>
        <authorList>
            <person name="Salzberg S.L."/>
            <person name="Sommer D.D."/>
            <person name="Schatz M.C."/>
            <person name="Phillippy A.M."/>
            <person name="Rabinowicz P.D."/>
            <person name="Tsuge S."/>
            <person name="Furutani A."/>
            <person name="Ochiai H."/>
            <person name="Delcher A.L."/>
            <person name="Kelley D."/>
            <person name="Madupu R."/>
            <person name="Puiu D."/>
            <person name="Radune D."/>
            <person name="Shumway M."/>
            <person name="Trapnell C."/>
            <person name="Aparna G."/>
            <person name="Jha G."/>
            <person name="Pandey A."/>
            <person name="Patil P.B."/>
            <person name="Ishihara H."/>
            <person name="Meyer D.F."/>
            <person name="Szurek B."/>
            <person name="Verdier V."/>
            <person name="Koebnik R."/>
            <person name="Dow J.M."/>
            <person name="Ryan R.P."/>
            <person name="Hirata H."/>
            <person name="Tsuyumu S."/>
            <person name="Won Lee S."/>
            <person name="Seo Y.S."/>
            <person name="Sriariyanum M."/>
            <person name="Ronald P.C."/>
            <person name="Sonti R.V."/>
            <person name="Van Sluys M.A."/>
            <person name="Leach J.E."/>
            <person name="White F.F."/>
            <person name="Bogdanove A.J."/>
        </authorList>
    </citation>
    <scope>NUCLEOTIDE SEQUENCE [LARGE SCALE GENOMIC DNA]</scope>
    <source>
        <strain evidence="1 2">PXO99A</strain>
    </source>
</reference>
<proteinExistence type="predicted"/>